<evidence type="ECO:0000313" key="8">
    <source>
        <dbReference type="EMBL" id="AUZ45788.1"/>
    </source>
</evidence>
<evidence type="ECO:0000256" key="2">
    <source>
        <dbReference type="ARBA" id="ARBA00012483"/>
    </source>
</evidence>
<dbReference type="InterPro" id="IPR046673">
    <property type="entry name" value="ToxA_N"/>
</dbReference>
<dbReference type="KEGG" id="poi:BOP93_09370"/>
<comment type="similarity">
    <text evidence="6">Belongs to the LRR-containing bacterial E3 ligase family.</text>
</comment>
<keyword evidence="4" id="KW-0677">Repeat</keyword>
<evidence type="ECO:0000313" key="9">
    <source>
        <dbReference type="Proteomes" id="UP000239888"/>
    </source>
</evidence>
<protein>
    <recommendedName>
        <fullName evidence="2">RING-type E3 ubiquitin transferase</fullName>
        <ecNumber evidence="2">2.3.2.27</ecNumber>
    </recommendedName>
</protein>
<comment type="catalytic activity">
    <reaction evidence="1">
        <text>S-ubiquitinyl-[E2 ubiquitin-conjugating enzyme]-L-cysteine + [acceptor protein]-L-lysine = [E2 ubiquitin-conjugating enzyme]-L-cysteine + N(6)-ubiquitinyl-[acceptor protein]-L-lysine.</text>
        <dbReference type="EC" id="2.3.2.27"/>
    </reaction>
</comment>
<reference evidence="8 9" key="1">
    <citation type="journal article" date="2018" name="Front. Microbiol.">
        <title>Pseudomonas orientalis F9: A Potent Antagonist against Phytopathogens with Phytotoxic Effect in the Apple Flower.</title>
        <authorList>
            <person name="Zengerer V."/>
            <person name="Schmid M."/>
            <person name="Bieri M."/>
            <person name="Muller D.C."/>
            <person name="Remus-Emsermann M.N.P."/>
            <person name="Ahrens C.H."/>
            <person name="Pelludat C."/>
        </authorList>
    </citation>
    <scope>NUCLEOTIDE SEQUENCE [LARGE SCALE GENOMIC DNA]</scope>
    <source>
        <strain evidence="8 9">F9</strain>
    </source>
</reference>
<dbReference type="PANTHER" id="PTHR45712:SF22">
    <property type="entry name" value="INSULIN-LIKE GROWTH FACTOR-BINDING PROTEIN COMPLEX ACID LABILE SUBUNIT"/>
    <property type="match status" value="1"/>
</dbReference>
<dbReference type="InterPro" id="IPR050333">
    <property type="entry name" value="SLRP"/>
</dbReference>
<dbReference type="InterPro" id="IPR003591">
    <property type="entry name" value="Leu-rich_rpt_typical-subtyp"/>
</dbReference>
<dbReference type="EMBL" id="CP018049">
    <property type="protein sequence ID" value="AUZ45788.1"/>
    <property type="molecule type" value="Genomic_DNA"/>
</dbReference>
<dbReference type="InterPro" id="IPR001611">
    <property type="entry name" value="Leu-rich_rpt"/>
</dbReference>
<evidence type="ECO:0000259" key="7">
    <source>
        <dbReference type="PROSITE" id="PS52053"/>
    </source>
</evidence>
<dbReference type="Pfam" id="PF12799">
    <property type="entry name" value="LRR_4"/>
    <property type="match status" value="1"/>
</dbReference>
<dbReference type="GO" id="GO:0016567">
    <property type="term" value="P:protein ubiquitination"/>
    <property type="evidence" value="ECO:0007669"/>
    <property type="project" value="InterPro"/>
</dbReference>
<keyword evidence="6" id="KW-0833">Ubl conjugation pathway</keyword>
<evidence type="ECO:0000256" key="4">
    <source>
        <dbReference type="ARBA" id="ARBA00022737"/>
    </source>
</evidence>
<feature type="domain" description="NEL" evidence="7">
    <location>
        <begin position="1246"/>
        <end position="1371"/>
    </location>
</feature>
<evidence type="ECO:0000256" key="6">
    <source>
        <dbReference type="PROSITE-ProRule" id="PRU01398"/>
    </source>
</evidence>
<dbReference type="SUPFAM" id="SSF52058">
    <property type="entry name" value="L domain-like"/>
    <property type="match status" value="1"/>
</dbReference>
<keyword evidence="5" id="KW-0843">Virulence</keyword>
<keyword evidence="3" id="KW-0433">Leucine-rich repeat</keyword>
<dbReference type="RefSeq" id="WP_104502417.1">
    <property type="nucleotide sequence ID" value="NZ_CP018049.1"/>
</dbReference>
<accession>A0A2L0RUW2</accession>
<evidence type="ECO:0000256" key="5">
    <source>
        <dbReference type="ARBA" id="ARBA00023026"/>
    </source>
</evidence>
<dbReference type="PANTHER" id="PTHR45712">
    <property type="entry name" value="AGAP008170-PA"/>
    <property type="match status" value="1"/>
</dbReference>
<dbReference type="GO" id="GO:0005615">
    <property type="term" value="C:extracellular space"/>
    <property type="evidence" value="ECO:0007669"/>
    <property type="project" value="TreeGrafter"/>
</dbReference>
<name>A0A2L0RUW2_9PSED</name>
<keyword evidence="6" id="KW-0964">Secreted</keyword>
<comment type="caution">
    <text evidence="6">Lacks conserved residue(s) required for the propagation of feature annotation.</text>
</comment>
<evidence type="ECO:0000256" key="1">
    <source>
        <dbReference type="ARBA" id="ARBA00000900"/>
    </source>
</evidence>
<dbReference type="PROSITE" id="PS52053">
    <property type="entry name" value="NEL"/>
    <property type="match status" value="1"/>
</dbReference>
<keyword evidence="6" id="KW-1035">Host cytoplasm</keyword>
<gene>
    <name evidence="8" type="ORF">BOP93_09370</name>
</gene>
<evidence type="ECO:0000256" key="3">
    <source>
        <dbReference type="ARBA" id="ARBA00022614"/>
    </source>
</evidence>
<dbReference type="InterPro" id="IPR032675">
    <property type="entry name" value="LRR_dom_sf"/>
</dbReference>
<dbReference type="InterPro" id="IPR025875">
    <property type="entry name" value="Leu-rich_rpt_4"/>
</dbReference>
<dbReference type="Proteomes" id="UP000239888">
    <property type="component" value="Chromosome"/>
</dbReference>
<dbReference type="Pfam" id="PF20178">
    <property type="entry name" value="ToxA_N"/>
    <property type="match status" value="1"/>
</dbReference>
<dbReference type="PROSITE" id="PS51450">
    <property type="entry name" value="LRR"/>
    <property type="match status" value="1"/>
</dbReference>
<organism evidence="8 9">
    <name type="scientific">Pseudomonas orientalis</name>
    <dbReference type="NCBI Taxonomy" id="76758"/>
    <lineage>
        <taxon>Bacteria</taxon>
        <taxon>Pseudomonadati</taxon>
        <taxon>Pseudomonadota</taxon>
        <taxon>Gammaproteobacteria</taxon>
        <taxon>Pseudomonadales</taxon>
        <taxon>Pseudomonadaceae</taxon>
        <taxon>Pseudomonas</taxon>
    </lineage>
</organism>
<dbReference type="GO" id="GO:0061630">
    <property type="term" value="F:ubiquitin protein ligase activity"/>
    <property type="evidence" value="ECO:0007669"/>
    <property type="project" value="UniProtKB-EC"/>
</dbReference>
<dbReference type="InterPro" id="IPR029487">
    <property type="entry name" value="NEL_dom"/>
</dbReference>
<sequence>MTNTAPHQSSREILHDILRKAMPLTPYDHGAQTIRDKWGADLDPMSAQLVTIDYDYHGHPPIDGVHQGQIRFQHSLVQALLSDYQAVADDRFGETAFGLYTPPRVGPAIKIVEHVDEFAYQGSGNHTAYEGIYRCVDPQTYGPETQIDITPASFKKWVWQLDYKDIYNDYLDKTLPSDETITDHAPYALRTSVKTAFVMTAFLQKRESSLSLDGLKLALSAAGLGEGQIEFGFINNAQLEQRTCPMAHVQASRLMIYRYTARDIWVFRHRTSGRVLMYIPGNSSPLHEFSDLKAMRTWVVQQGKDSACKRALASHFAKDDRLDGTYHAGVFTALEAMGEYPKMHRLNREAGFFNNDGYWNPDDYISLDTVPNTLDPFVELVKVLKGDNLNTAQEAIRDDADVNRANLSAAVETAVGWINRWGALAIFFPGGEGFLALAGLIEAGYGLSEIANADTHAEQTEGLTRVVFGLLNALPLIVKAGTALTHDVDVAEQAIKAPDGETPGAPEPVPVPESLPVLPVKPPSGIPFQPPGTEGLELTEWTRPQLMRGFGDAVEGLSDETLEQIRQVSDVSDDHLRYLHAEGLAPQGILADTIVRFKLDREVELALHQNGGAVAPSDRIALFDRRYLEAVKPDSELLQSLSHEFPSLPKEVLKEMLARENLNPQSELTLGQMKQLFQRLEPHVHGYEESLRLARAYEGLFLGSVRSADSDTLLLHSFRRMPGWPKDVSIVVRDGSPTGVVLDRVGATSLPKQRLVVKIGDQFQGYDALLHPAHASDDFADMLVHAMTEDELKAMNLHLDPGLEHFRFKVRRSLLNRPEFTLVLQRQSLRTAFFEPEDIGLRGGAGDEQAQVPTTTTQAQVKRYFPEATNQHADDFIARFSDTHAADVELQRLQSGYPQLDREVGAWEKSYKGPDVAERNRRLAIGATLRRLYKWQGEPAERVYRDGRLLGFKLNINLGTRTNQTAPIFSTRLNSVVSLRLTGRINRKLDALFTNFSHIESLEMSLSGLSRPPAALELLTELRALDISRTPLILNSVDTALLAKLPRLQELNLAHCRLKDVPPLYDLTNLQALNLSHNDISTVSITFGGVPRMSRMEVLDLSWNQRMRYAPEIGGMPALRILDLTETGITQPPYGLGTARGPLRLEILRLSGNNLRVAPSLRGMTALREVDLTNTSIDRFPEGITSEIPSTRLILRDNHIASIPESIELRKGFDLRGNPVNDPVSLRRLIAARRQTGTDIWLGAPSNDRTINLWLRNVPQAQIANKSALWLSFANDSANLVLMEQIRLLSRTPEFLVERQLLQRRVWTFLENFNKAGAGTREELRAIADAGNASPQSLVGMLERLETTVREHDAGRQNLPMYPLPKRPRLH</sequence>
<proteinExistence type="inferred from homology"/>
<dbReference type="EC" id="2.3.2.27" evidence="2"/>
<dbReference type="Gene3D" id="3.80.10.10">
    <property type="entry name" value="Ribonuclease Inhibitor"/>
    <property type="match status" value="1"/>
</dbReference>
<dbReference type="SMART" id="SM00369">
    <property type="entry name" value="LRR_TYP"/>
    <property type="match status" value="4"/>
</dbReference>